<dbReference type="InterPro" id="IPR024526">
    <property type="entry name" value="DUF3807"/>
</dbReference>
<feature type="compositionally biased region" description="Acidic residues" evidence="1">
    <location>
        <begin position="106"/>
        <end position="116"/>
    </location>
</feature>
<feature type="region of interest" description="Disordered" evidence="1">
    <location>
        <begin position="84"/>
        <end position="164"/>
    </location>
</feature>
<name>A0A9P7ZAC1_9HELO</name>
<proteinExistence type="predicted"/>
<evidence type="ECO:0000256" key="1">
    <source>
        <dbReference type="SAM" id="MobiDB-lite"/>
    </source>
</evidence>
<feature type="compositionally biased region" description="Basic and acidic residues" evidence="1">
    <location>
        <begin position="84"/>
        <end position="98"/>
    </location>
</feature>
<accession>A0A9P7ZAC1</accession>
<dbReference type="AlphaFoldDB" id="A0A9P7ZAC1"/>
<dbReference type="EMBL" id="MU253763">
    <property type="protein sequence ID" value="KAG9247803.1"/>
    <property type="molecule type" value="Genomic_DNA"/>
</dbReference>
<dbReference type="PANTHER" id="PTHR40642">
    <property type="entry name" value="YALI0F31295P"/>
    <property type="match status" value="1"/>
</dbReference>
<protein>
    <submittedName>
        <fullName evidence="2">Uncharacterized protein</fullName>
    </submittedName>
</protein>
<evidence type="ECO:0000313" key="2">
    <source>
        <dbReference type="EMBL" id="KAG9247803.1"/>
    </source>
</evidence>
<comment type="caution">
    <text evidence="2">The sequence shown here is derived from an EMBL/GenBank/DDBJ whole genome shotgun (WGS) entry which is preliminary data.</text>
</comment>
<dbReference type="Pfam" id="PF12720">
    <property type="entry name" value="DUF3807"/>
    <property type="match status" value="1"/>
</dbReference>
<sequence>MATPDISQADIATFHSTHFAAASTNHFSKQFLGPVEVRGEYADKEYWEEEEDGGLGYYSDGVKRTLTDEQISIFRHSEIQALLRERRRDEEAKEDKKLSSPLPAMEEGELEDDAGASEETSTSTSTTSSMPPPTAAPRNTKARKMKNKKVQKSRPSYEQSFFKKNIKPDLRKRTWDKVDEGMAALDYGEDYGSSSRLQPAVQRRRISYDDF</sequence>
<organism evidence="2 3">
    <name type="scientific">Calycina marina</name>
    <dbReference type="NCBI Taxonomy" id="1763456"/>
    <lineage>
        <taxon>Eukaryota</taxon>
        <taxon>Fungi</taxon>
        <taxon>Dikarya</taxon>
        <taxon>Ascomycota</taxon>
        <taxon>Pezizomycotina</taxon>
        <taxon>Leotiomycetes</taxon>
        <taxon>Helotiales</taxon>
        <taxon>Pezizellaceae</taxon>
        <taxon>Calycina</taxon>
    </lineage>
</organism>
<keyword evidence="3" id="KW-1185">Reference proteome</keyword>
<dbReference type="PANTHER" id="PTHR40642:SF1">
    <property type="entry name" value="YALI0F31295P"/>
    <property type="match status" value="1"/>
</dbReference>
<feature type="compositionally biased region" description="Basic residues" evidence="1">
    <location>
        <begin position="140"/>
        <end position="152"/>
    </location>
</feature>
<evidence type="ECO:0000313" key="3">
    <source>
        <dbReference type="Proteomes" id="UP000887226"/>
    </source>
</evidence>
<reference evidence="2" key="1">
    <citation type="journal article" date="2021" name="IMA Fungus">
        <title>Genomic characterization of three marine fungi, including Emericellopsis atlantica sp. nov. with signatures of a generalist lifestyle and marine biomass degradation.</title>
        <authorList>
            <person name="Hagestad O.C."/>
            <person name="Hou L."/>
            <person name="Andersen J.H."/>
            <person name="Hansen E.H."/>
            <person name="Altermark B."/>
            <person name="Li C."/>
            <person name="Kuhnert E."/>
            <person name="Cox R.J."/>
            <person name="Crous P.W."/>
            <person name="Spatafora J.W."/>
            <person name="Lail K."/>
            <person name="Amirebrahimi M."/>
            <person name="Lipzen A."/>
            <person name="Pangilinan J."/>
            <person name="Andreopoulos W."/>
            <person name="Hayes R.D."/>
            <person name="Ng V."/>
            <person name="Grigoriev I.V."/>
            <person name="Jackson S.A."/>
            <person name="Sutton T.D.S."/>
            <person name="Dobson A.D.W."/>
            <person name="Rama T."/>
        </authorList>
    </citation>
    <scope>NUCLEOTIDE SEQUENCE</scope>
    <source>
        <strain evidence="2">TRa3180A</strain>
    </source>
</reference>
<feature type="compositionally biased region" description="Low complexity" evidence="1">
    <location>
        <begin position="117"/>
        <end position="129"/>
    </location>
</feature>
<gene>
    <name evidence="2" type="ORF">BJ878DRAFT_477083</name>
</gene>
<dbReference type="Proteomes" id="UP000887226">
    <property type="component" value="Unassembled WGS sequence"/>
</dbReference>
<dbReference type="OrthoDB" id="5422320at2759"/>